<sequence>MPAFAVTAEVARKCSALMAKQFPPRESGNPAAGSTKGSGRDQQAFFNKCVANGGKIDDSNAK</sequence>
<evidence type="ECO:0000256" key="1">
    <source>
        <dbReference type="SAM" id="MobiDB-lite"/>
    </source>
</evidence>
<dbReference type="AlphaFoldDB" id="A0A4Y9L872"/>
<accession>A0A4Y9L872</accession>
<dbReference type="OrthoDB" id="8254483at2"/>
<gene>
    <name evidence="2" type="ORF">E4K65_41535</name>
</gene>
<protein>
    <submittedName>
        <fullName evidence="2">Uncharacterized protein</fullName>
    </submittedName>
</protein>
<comment type="caution">
    <text evidence="2">The sequence shown here is derived from an EMBL/GenBank/DDBJ whole genome shotgun (WGS) entry which is preliminary data.</text>
</comment>
<proteinExistence type="predicted"/>
<name>A0A4Y9L872_9BRAD</name>
<dbReference type="EMBL" id="SPQT01000040">
    <property type="protein sequence ID" value="TFV38534.1"/>
    <property type="molecule type" value="Genomic_DNA"/>
</dbReference>
<dbReference type="Proteomes" id="UP000297966">
    <property type="component" value="Unassembled WGS sequence"/>
</dbReference>
<keyword evidence="3" id="KW-1185">Reference proteome</keyword>
<evidence type="ECO:0000313" key="2">
    <source>
        <dbReference type="EMBL" id="TFV38534.1"/>
    </source>
</evidence>
<reference evidence="2 3" key="1">
    <citation type="submission" date="2019-03" db="EMBL/GenBank/DDBJ databases">
        <title>Bradyrhizobium diversity isolated from nodules of Chamaecrista fasciculata.</title>
        <authorList>
            <person name="Klepa M.S."/>
            <person name="Urquiaga M.O."/>
            <person name="Hungria M."/>
            <person name="Delamuta J.R."/>
        </authorList>
    </citation>
    <scope>NUCLEOTIDE SEQUENCE [LARGE SCALE GENOMIC DNA]</scope>
    <source>
        <strain evidence="2 3">CNPSo 3448</strain>
    </source>
</reference>
<feature type="region of interest" description="Disordered" evidence="1">
    <location>
        <begin position="21"/>
        <end position="40"/>
    </location>
</feature>
<organism evidence="2 3">
    <name type="scientific">Bradyrhizobium niftali</name>
    <dbReference type="NCBI Taxonomy" id="2560055"/>
    <lineage>
        <taxon>Bacteria</taxon>
        <taxon>Pseudomonadati</taxon>
        <taxon>Pseudomonadota</taxon>
        <taxon>Alphaproteobacteria</taxon>
        <taxon>Hyphomicrobiales</taxon>
        <taxon>Nitrobacteraceae</taxon>
        <taxon>Bradyrhizobium</taxon>
    </lineage>
</organism>
<evidence type="ECO:0000313" key="3">
    <source>
        <dbReference type="Proteomes" id="UP000297966"/>
    </source>
</evidence>